<comment type="caution">
    <text evidence="1">The sequence shown here is derived from an EMBL/GenBank/DDBJ whole genome shotgun (WGS) entry which is preliminary data.</text>
</comment>
<dbReference type="Proteomes" id="UP001501407">
    <property type="component" value="Unassembled WGS sequence"/>
</dbReference>
<dbReference type="RefSeq" id="WP_194414513.1">
    <property type="nucleotide sequence ID" value="NZ_BAABKZ010000002.1"/>
</dbReference>
<accession>A0ABP9M9Q2</accession>
<organism evidence="1 2">
    <name type="scientific">Microbacterium yannicii</name>
    <dbReference type="NCBI Taxonomy" id="671622"/>
    <lineage>
        <taxon>Bacteria</taxon>
        <taxon>Bacillati</taxon>
        <taxon>Actinomycetota</taxon>
        <taxon>Actinomycetes</taxon>
        <taxon>Micrococcales</taxon>
        <taxon>Microbacteriaceae</taxon>
        <taxon>Microbacterium</taxon>
    </lineage>
</organism>
<name>A0ABP9M9Q2_9MICO</name>
<evidence type="ECO:0000313" key="2">
    <source>
        <dbReference type="Proteomes" id="UP001501407"/>
    </source>
</evidence>
<evidence type="ECO:0000313" key="1">
    <source>
        <dbReference type="EMBL" id="GAA5093425.1"/>
    </source>
</evidence>
<reference evidence="2" key="1">
    <citation type="journal article" date="2019" name="Int. J. Syst. Evol. Microbiol.">
        <title>The Global Catalogue of Microorganisms (GCM) 10K type strain sequencing project: providing services to taxonomists for standard genome sequencing and annotation.</title>
        <authorList>
            <consortium name="The Broad Institute Genomics Platform"/>
            <consortium name="The Broad Institute Genome Sequencing Center for Infectious Disease"/>
            <person name="Wu L."/>
            <person name="Ma J."/>
        </authorList>
    </citation>
    <scope>NUCLEOTIDE SEQUENCE [LARGE SCALE GENOMIC DNA]</scope>
    <source>
        <strain evidence="2">JCM 18959</strain>
    </source>
</reference>
<keyword evidence="2" id="KW-1185">Reference proteome</keyword>
<sequence>MTLVDVEYDSNRWIRVPLDYVDTRWTDAASWADWLADETTKGRPDADVVAPVVRAAAQAVALFPAAHVWGRFWHYPIDGVPTGFVDVYLETRTPDGTDAADLLPDTGFTAVTPVLDRLDVPGFVSAVRRRTLVLVLREESDEDPVPMPRIEWLGVAPAWVCYIVTNDHDPAAANARAVDTEVLFAAIADAALSESSSAGSEGGR</sequence>
<dbReference type="EMBL" id="BAABKZ010000002">
    <property type="protein sequence ID" value="GAA5093425.1"/>
    <property type="molecule type" value="Genomic_DNA"/>
</dbReference>
<proteinExistence type="predicted"/>
<gene>
    <name evidence="1" type="ORF">GCM10025760_23550</name>
</gene>
<protein>
    <submittedName>
        <fullName evidence="1">Uncharacterized protein</fullName>
    </submittedName>
</protein>